<evidence type="ECO:0000313" key="2">
    <source>
        <dbReference type="EMBL" id="KAE8708368.1"/>
    </source>
</evidence>
<dbReference type="Proteomes" id="UP000436088">
    <property type="component" value="Unassembled WGS sequence"/>
</dbReference>
<dbReference type="AlphaFoldDB" id="A0A6A3AX45"/>
<evidence type="ECO:0000313" key="3">
    <source>
        <dbReference type="Proteomes" id="UP000436088"/>
    </source>
</evidence>
<evidence type="ECO:0000256" key="1">
    <source>
        <dbReference type="SAM" id="MobiDB-lite"/>
    </source>
</evidence>
<dbReference type="EMBL" id="VEPZ02000944">
    <property type="protein sequence ID" value="KAE8708368.1"/>
    <property type="molecule type" value="Genomic_DNA"/>
</dbReference>
<keyword evidence="3" id="KW-1185">Reference proteome</keyword>
<name>A0A6A3AX45_HIBSY</name>
<dbReference type="GO" id="GO:0004617">
    <property type="term" value="F:phosphoglycerate dehydrogenase activity"/>
    <property type="evidence" value="ECO:0007669"/>
    <property type="project" value="TreeGrafter"/>
</dbReference>
<gene>
    <name evidence="2" type="ORF">F3Y22_tig00110344pilonHSYRG00020</name>
</gene>
<dbReference type="PANTHER" id="PTHR42938:SF7">
    <property type="entry name" value="ERYTHRONATE-4-PHOSPHATE DEHYDROGENASE FAMILY PROTEIN"/>
    <property type="match status" value="1"/>
</dbReference>
<sequence>MERVYESSNGNGPTSNGHMVTRHSPYRSFSKGLLRWLDVRVFYVRVSKCETDDESCPSYLALNHVPLNPDTLLEVNGVRTGIYSDGASTLLRRDRLDKSSEEATFVSTDSIRLTGSVQFEVFNKDALLLSGVLELCDSNGCTGESRGSSPMWCMNCESAITSGTGFLKAKQYHSAGSVSPTVEVYVAGSFSGSPIILTRTLQPSVRKKQMKGVLGSIPEYDTTEDQKEASPLQIPDCLNHKSEDEEHSYMYSGVDYFDDEDGELSWFNAGVRVGCRNRPQCLCRNRVRSRFAGPYLPGHHQ</sequence>
<feature type="compositionally biased region" description="Polar residues" evidence="1">
    <location>
        <begin position="1"/>
        <end position="18"/>
    </location>
</feature>
<accession>A0A6A3AX45</accession>
<feature type="region of interest" description="Disordered" evidence="1">
    <location>
        <begin position="1"/>
        <end position="22"/>
    </location>
</feature>
<organism evidence="2 3">
    <name type="scientific">Hibiscus syriacus</name>
    <name type="common">Rose of Sharon</name>
    <dbReference type="NCBI Taxonomy" id="106335"/>
    <lineage>
        <taxon>Eukaryota</taxon>
        <taxon>Viridiplantae</taxon>
        <taxon>Streptophyta</taxon>
        <taxon>Embryophyta</taxon>
        <taxon>Tracheophyta</taxon>
        <taxon>Spermatophyta</taxon>
        <taxon>Magnoliopsida</taxon>
        <taxon>eudicotyledons</taxon>
        <taxon>Gunneridae</taxon>
        <taxon>Pentapetalae</taxon>
        <taxon>rosids</taxon>
        <taxon>malvids</taxon>
        <taxon>Malvales</taxon>
        <taxon>Malvaceae</taxon>
        <taxon>Malvoideae</taxon>
        <taxon>Hibiscus</taxon>
    </lineage>
</organism>
<reference evidence="2" key="1">
    <citation type="submission" date="2019-09" db="EMBL/GenBank/DDBJ databases">
        <title>Draft genome information of white flower Hibiscus syriacus.</title>
        <authorList>
            <person name="Kim Y.-M."/>
        </authorList>
    </citation>
    <scope>NUCLEOTIDE SEQUENCE [LARGE SCALE GENOMIC DNA]</scope>
    <source>
        <strain evidence="2">YM2019G1</strain>
    </source>
</reference>
<proteinExistence type="predicted"/>
<protein>
    <submittedName>
        <fullName evidence="2">BTB/POZ domain-containing protein</fullName>
    </submittedName>
</protein>
<dbReference type="PANTHER" id="PTHR42938">
    <property type="entry name" value="FORMATE DEHYDROGENASE 1"/>
    <property type="match status" value="1"/>
</dbReference>
<comment type="caution">
    <text evidence="2">The sequence shown here is derived from an EMBL/GenBank/DDBJ whole genome shotgun (WGS) entry which is preliminary data.</text>
</comment>